<dbReference type="SUPFAM" id="SSF52777">
    <property type="entry name" value="CoA-dependent acyltransferases"/>
    <property type="match status" value="1"/>
</dbReference>
<dbReference type="HOGENOM" id="CLU_048752_0_0_1"/>
<sequence>MEVRAVKPREPTVCLDQTFHSLPDISLMPGFKVDTAHVVPGPIDLDQFTNALALTLSVFPVYAGRLERPDITEPWRVRLTNDAVPVVVITSDADAEVPSNTVVQSPFTLTRGVDLSRHMENDAAEPFMRVTITKFTKTGCTSIGFCTSHLIGDGWQMLQFARLVSQNYLGLPPLDPPPIYEHPAPYPFNSEDYGDVFTPEFQHFYHYKDTPPHLDISRKKPIRSDFRLTAMQVAQIQKGIIAQCPNDKPPIISRQDAIVALLADSVSKSEPDSPPVQHINTIFMNRGIPPHSATAFGNGLLWAMTDAAEDYEQETPFTIALRVRKSLVRLRDPGYAAAYVAKGSKLARKAMDSGLFQDFIPRPGYMTINSTWR</sequence>
<dbReference type="PANTHER" id="PTHR31642">
    <property type="entry name" value="TRICHOTHECENE 3-O-ACETYLTRANSFERASE"/>
    <property type="match status" value="1"/>
</dbReference>
<dbReference type="AlphaFoldDB" id="A0A0C3RWI3"/>
<dbReference type="PANTHER" id="PTHR31642:SF310">
    <property type="entry name" value="FATTY ALCOHOL:CAFFEOYL-COA ACYLTRANSFERASE"/>
    <property type="match status" value="1"/>
</dbReference>
<keyword evidence="3" id="KW-1185">Reference proteome</keyword>
<name>A0A0C3RWI3_PHLG1</name>
<dbReference type="Proteomes" id="UP000053257">
    <property type="component" value="Unassembled WGS sequence"/>
</dbReference>
<reference evidence="2 3" key="1">
    <citation type="journal article" date="2014" name="PLoS Genet.">
        <title>Analysis of the Phlebiopsis gigantea genome, transcriptome and secretome provides insight into its pioneer colonization strategies of wood.</title>
        <authorList>
            <person name="Hori C."/>
            <person name="Ishida T."/>
            <person name="Igarashi K."/>
            <person name="Samejima M."/>
            <person name="Suzuki H."/>
            <person name="Master E."/>
            <person name="Ferreira P."/>
            <person name="Ruiz-Duenas F.J."/>
            <person name="Held B."/>
            <person name="Canessa P."/>
            <person name="Larrondo L.F."/>
            <person name="Schmoll M."/>
            <person name="Druzhinina I.S."/>
            <person name="Kubicek C.P."/>
            <person name="Gaskell J.A."/>
            <person name="Kersten P."/>
            <person name="St John F."/>
            <person name="Glasner J."/>
            <person name="Sabat G."/>
            <person name="Splinter BonDurant S."/>
            <person name="Syed K."/>
            <person name="Yadav J."/>
            <person name="Mgbeahuruike A.C."/>
            <person name="Kovalchuk A."/>
            <person name="Asiegbu F.O."/>
            <person name="Lackner G."/>
            <person name="Hoffmeister D."/>
            <person name="Rencoret J."/>
            <person name="Gutierrez A."/>
            <person name="Sun H."/>
            <person name="Lindquist E."/>
            <person name="Barry K."/>
            <person name="Riley R."/>
            <person name="Grigoriev I.V."/>
            <person name="Henrissat B."/>
            <person name="Kues U."/>
            <person name="Berka R.M."/>
            <person name="Martinez A.T."/>
            <person name="Covert S.F."/>
            <person name="Blanchette R.A."/>
            <person name="Cullen D."/>
        </authorList>
    </citation>
    <scope>NUCLEOTIDE SEQUENCE [LARGE SCALE GENOMIC DNA]</scope>
    <source>
        <strain evidence="2 3">11061_1 CR5-6</strain>
    </source>
</reference>
<dbReference type="InterPro" id="IPR050317">
    <property type="entry name" value="Plant_Fungal_Acyltransferase"/>
</dbReference>
<dbReference type="EMBL" id="KN840530">
    <property type="protein sequence ID" value="KIP05936.1"/>
    <property type="molecule type" value="Genomic_DNA"/>
</dbReference>
<evidence type="ECO:0000313" key="2">
    <source>
        <dbReference type="EMBL" id="KIP05936.1"/>
    </source>
</evidence>
<dbReference type="Gene3D" id="3.30.559.10">
    <property type="entry name" value="Chloramphenicol acetyltransferase-like domain"/>
    <property type="match status" value="2"/>
</dbReference>
<dbReference type="GO" id="GO:0016747">
    <property type="term" value="F:acyltransferase activity, transferring groups other than amino-acyl groups"/>
    <property type="evidence" value="ECO:0007669"/>
    <property type="project" value="TreeGrafter"/>
</dbReference>
<proteinExistence type="predicted"/>
<evidence type="ECO:0000256" key="1">
    <source>
        <dbReference type="ARBA" id="ARBA00022679"/>
    </source>
</evidence>
<accession>A0A0C3RWI3</accession>
<protein>
    <submittedName>
        <fullName evidence="2">Uncharacterized protein</fullName>
    </submittedName>
</protein>
<organism evidence="2 3">
    <name type="scientific">Phlebiopsis gigantea (strain 11061_1 CR5-6)</name>
    <name type="common">White-rot fungus</name>
    <name type="synonym">Peniophora gigantea</name>
    <dbReference type="NCBI Taxonomy" id="745531"/>
    <lineage>
        <taxon>Eukaryota</taxon>
        <taxon>Fungi</taxon>
        <taxon>Dikarya</taxon>
        <taxon>Basidiomycota</taxon>
        <taxon>Agaricomycotina</taxon>
        <taxon>Agaricomycetes</taxon>
        <taxon>Polyporales</taxon>
        <taxon>Phanerochaetaceae</taxon>
        <taxon>Phlebiopsis</taxon>
    </lineage>
</organism>
<keyword evidence="1" id="KW-0808">Transferase</keyword>
<dbReference type="OrthoDB" id="1862401at2759"/>
<gene>
    <name evidence="2" type="ORF">PHLGIDRAFT_19573</name>
</gene>
<dbReference type="Pfam" id="PF02458">
    <property type="entry name" value="Transferase"/>
    <property type="match status" value="1"/>
</dbReference>
<dbReference type="InterPro" id="IPR023213">
    <property type="entry name" value="CAT-like_dom_sf"/>
</dbReference>
<evidence type="ECO:0000313" key="3">
    <source>
        <dbReference type="Proteomes" id="UP000053257"/>
    </source>
</evidence>